<dbReference type="eggNOG" id="COG1984">
    <property type="taxonomic scope" value="Bacteria"/>
</dbReference>
<evidence type="ECO:0000313" key="6">
    <source>
        <dbReference type="Proteomes" id="UP000028073"/>
    </source>
</evidence>
<comment type="caution">
    <text evidence="5">The sequence shown here is derived from an EMBL/GenBank/DDBJ whole genome shotgun (WGS) entry which is preliminary data.</text>
</comment>
<evidence type="ECO:0000256" key="3">
    <source>
        <dbReference type="ARBA" id="ARBA00022840"/>
    </source>
</evidence>
<dbReference type="STRING" id="1137799.GZ78_06145"/>
<evidence type="ECO:0000256" key="1">
    <source>
        <dbReference type="ARBA" id="ARBA00022741"/>
    </source>
</evidence>
<dbReference type="InterPro" id="IPR052708">
    <property type="entry name" value="PxpC"/>
</dbReference>
<dbReference type="AlphaFoldDB" id="A0A081NM32"/>
<gene>
    <name evidence="5" type="ORF">GZ78_06145</name>
</gene>
<feature type="domain" description="Carboxyltransferase" evidence="4">
    <location>
        <begin position="24"/>
        <end position="309"/>
    </location>
</feature>
<keyword evidence="1" id="KW-0547">Nucleotide-binding</keyword>
<dbReference type="SMART" id="SM00797">
    <property type="entry name" value="AHS2"/>
    <property type="match status" value="1"/>
</dbReference>
<keyword evidence="6" id="KW-1185">Reference proteome</keyword>
<dbReference type="InterPro" id="IPR029000">
    <property type="entry name" value="Cyclophilin-like_dom_sf"/>
</dbReference>
<dbReference type="GO" id="GO:0005524">
    <property type="term" value="F:ATP binding"/>
    <property type="evidence" value="ECO:0007669"/>
    <property type="project" value="UniProtKB-KW"/>
</dbReference>
<evidence type="ECO:0000259" key="4">
    <source>
        <dbReference type="SMART" id="SM00797"/>
    </source>
</evidence>
<proteinExistence type="predicted"/>
<name>A0A081NM32_9GAMM</name>
<dbReference type="EMBL" id="JOKH01000001">
    <property type="protein sequence ID" value="KEQ19505.1"/>
    <property type="molecule type" value="Genomic_DNA"/>
</dbReference>
<dbReference type="NCBIfam" id="TIGR00724">
    <property type="entry name" value="urea_amlyse_rel"/>
    <property type="match status" value="1"/>
</dbReference>
<dbReference type="OrthoDB" id="9768696at2"/>
<organism evidence="5 6">
    <name type="scientific">Endozoicomonas numazuensis</name>
    <dbReference type="NCBI Taxonomy" id="1137799"/>
    <lineage>
        <taxon>Bacteria</taxon>
        <taxon>Pseudomonadati</taxon>
        <taxon>Pseudomonadota</taxon>
        <taxon>Gammaproteobacteria</taxon>
        <taxon>Oceanospirillales</taxon>
        <taxon>Endozoicomonadaceae</taxon>
        <taxon>Endozoicomonas</taxon>
    </lineage>
</organism>
<dbReference type="GO" id="GO:0016787">
    <property type="term" value="F:hydrolase activity"/>
    <property type="evidence" value="ECO:0007669"/>
    <property type="project" value="UniProtKB-KW"/>
</dbReference>
<accession>A0A081NM32</accession>
<dbReference type="Pfam" id="PF02626">
    <property type="entry name" value="CT_A_B"/>
    <property type="match status" value="1"/>
</dbReference>
<protein>
    <recommendedName>
        <fullName evidence="4">Carboxyltransferase domain-containing protein</fullName>
    </recommendedName>
</protein>
<dbReference type="SUPFAM" id="SSF50891">
    <property type="entry name" value="Cyclophilin-like"/>
    <property type="match status" value="1"/>
</dbReference>
<evidence type="ECO:0000313" key="5">
    <source>
        <dbReference type="EMBL" id="KEQ19505.1"/>
    </source>
</evidence>
<dbReference type="PANTHER" id="PTHR43309">
    <property type="entry name" value="5-OXOPROLINASE SUBUNIT C"/>
    <property type="match status" value="1"/>
</dbReference>
<sequence length="329" mass="35732">MSLTIKDPGMLTTVQDLGRYGVRNLGFSTSGAMDTLAVRVANLILGNPESSPVLEFTLTGPILEFHKSAVVCLSGGSANATIDNHPISTHCVTTIKAGQTLKVSSLRKGCRGYLAIKDGFQVNKVLGSCSTYLRAGIGGYEGRALKENDQLSFNAGSTKESFKPDIALGHEFISFLEVHEHVQPIRYISGPQASWFSNQSLKTFQNQNYSVRSDSDRMGYRLSGQKIESSHSGNLITEGTTVGSIQIPPDGQPIILMSDCQPTGGYPKIGNIISADLPRVAQLKPTDTLTFQEVSVEEAQRELIEQRISLNRLAIAAKHYWNRIQTAVS</sequence>
<dbReference type="Proteomes" id="UP000028073">
    <property type="component" value="Unassembled WGS sequence"/>
</dbReference>
<keyword evidence="2" id="KW-0378">Hydrolase</keyword>
<dbReference type="Gene3D" id="2.40.100.10">
    <property type="entry name" value="Cyclophilin-like"/>
    <property type="match status" value="1"/>
</dbReference>
<evidence type="ECO:0000256" key="2">
    <source>
        <dbReference type="ARBA" id="ARBA00022801"/>
    </source>
</evidence>
<dbReference type="RefSeq" id="WP_034833382.1">
    <property type="nucleotide sequence ID" value="NZ_JOKH01000001.1"/>
</dbReference>
<dbReference type="PANTHER" id="PTHR43309:SF5">
    <property type="entry name" value="5-OXOPROLINASE SUBUNIT C"/>
    <property type="match status" value="1"/>
</dbReference>
<dbReference type="InterPro" id="IPR003778">
    <property type="entry name" value="CT_A_B"/>
</dbReference>
<reference evidence="5 6" key="1">
    <citation type="submission" date="2014-06" db="EMBL/GenBank/DDBJ databases">
        <title>Whole Genome Sequences of Three Symbiotic Endozoicomonas Bacteria.</title>
        <authorList>
            <person name="Neave M.J."/>
            <person name="Apprill A."/>
            <person name="Voolstra C.R."/>
        </authorList>
    </citation>
    <scope>NUCLEOTIDE SEQUENCE [LARGE SCALE GENOMIC DNA]</scope>
    <source>
        <strain evidence="5 6">DSM 25634</strain>
    </source>
</reference>
<keyword evidence="3" id="KW-0067">ATP-binding</keyword>